<protein>
    <submittedName>
        <fullName evidence="3">Uncharacterized protein</fullName>
    </submittedName>
</protein>
<feature type="coiled-coil region" evidence="1">
    <location>
        <begin position="34"/>
        <end position="75"/>
    </location>
</feature>
<evidence type="ECO:0000256" key="2">
    <source>
        <dbReference type="SAM" id="Phobius"/>
    </source>
</evidence>
<gene>
    <name evidence="3" type="ORF">SAMN06265339_1393</name>
</gene>
<dbReference type="RefSeq" id="WP_283400844.1">
    <property type="nucleotide sequence ID" value="NZ_FXUB01000004.1"/>
</dbReference>
<keyword evidence="2" id="KW-0472">Membrane</keyword>
<dbReference type="EMBL" id="FXUB01000004">
    <property type="protein sequence ID" value="SMP15441.1"/>
    <property type="molecule type" value="Genomic_DNA"/>
</dbReference>
<keyword evidence="1" id="KW-0175">Coiled coil</keyword>
<evidence type="ECO:0000313" key="3">
    <source>
        <dbReference type="EMBL" id="SMP15441.1"/>
    </source>
</evidence>
<reference evidence="3 4" key="1">
    <citation type="submission" date="2017-05" db="EMBL/GenBank/DDBJ databases">
        <authorList>
            <person name="Varghese N."/>
            <person name="Submissions S."/>
        </authorList>
    </citation>
    <scope>NUCLEOTIDE SEQUENCE [LARGE SCALE GENOMIC DNA]</scope>
    <source>
        <strain evidence="3 4">DSM 15522</strain>
    </source>
</reference>
<comment type="caution">
    <text evidence="3">The sequence shown here is derived from an EMBL/GenBank/DDBJ whole genome shotgun (WGS) entry which is preliminary data.</text>
</comment>
<feature type="transmembrane region" description="Helical" evidence="2">
    <location>
        <begin position="6"/>
        <end position="25"/>
    </location>
</feature>
<sequence length="78" mass="9082">MVQLLLIILLIAVGGLFIFSIKLLFTLKEIIGKWEETESEIVKIKRQISDLEVKTSDLEERLKLLLSQIQNLTKEREE</sequence>
<dbReference type="Proteomes" id="UP001157911">
    <property type="component" value="Unassembled WGS sequence"/>
</dbReference>
<keyword evidence="2" id="KW-1133">Transmembrane helix</keyword>
<evidence type="ECO:0000256" key="1">
    <source>
        <dbReference type="SAM" id="Coils"/>
    </source>
</evidence>
<proteinExistence type="predicted"/>
<organism evidence="3 4">
    <name type="scientific">Desulfurobacterium pacificum</name>
    <dbReference type="NCBI Taxonomy" id="240166"/>
    <lineage>
        <taxon>Bacteria</taxon>
        <taxon>Pseudomonadati</taxon>
        <taxon>Aquificota</taxon>
        <taxon>Aquificia</taxon>
        <taxon>Desulfurobacteriales</taxon>
        <taxon>Desulfurobacteriaceae</taxon>
        <taxon>Desulfurobacterium</taxon>
    </lineage>
</organism>
<keyword evidence="2" id="KW-0812">Transmembrane</keyword>
<keyword evidence="4" id="KW-1185">Reference proteome</keyword>
<accession>A0ABY1NQ34</accession>
<name>A0ABY1NQ34_9BACT</name>
<evidence type="ECO:0000313" key="4">
    <source>
        <dbReference type="Proteomes" id="UP001157911"/>
    </source>
</evidence>